<feature type="transmembrane region" description="Helical" evidence="7">
    <location>
        <begin position="181"/>
        <end position="214"/>
    </location>
</feature>
<reference evidence="9 10" key="1">
    <citation type="submission" date="2020-01" db="EMBL/GenBank/DDBJ databases">
        <title>Genomes of bacteria type strains.</title>
        <authorList>
            <person name="Chen J."/>
            <person name="Zhu S."/>
            <person name="Chen J."/>
        </authorList>
    </citation>
    <scope>NUCLEOTIDE SEQUENCE [LARGE SCALE GENOMIC DNA]</scope>
    <source>
        <strain evidence="9 10">KCTC 52919</strain>
    </source>
</reference>
<dbReference type="AlphaFoldDB" id="A0A6L9MNT7"/>
<feature type="transmembrane region" description="Helical" evidence="7">
    <location>
        <begin position="304"/>
        <end position="327"/>
    </location>
</feature>
<gene>
    <name evidence="9" type="ORF">GTW51_22320</name>
</gene>
<evidence type="ECO:0000313" key="9">
    <source>
        <dbReference type="EMBL" id="NDV89392.1"/>
    </source>
</evidence>
<dbReference type="PANTHER" id="PTHR30489">
    <property type="entry name" value="LIPOPROTEIN-RELEASING SYSTEM TRANSMEMBRANE PROTEIN LOLE"/>
    <property type="match status" value="1"/>
</dbReference>
<accession>A0A6L9MNT7</accession>
<feature type="domain" description="ABC3 transporter permease C-terminal" evidence="8">
    <location>
        <begin position="139"/>
        <end position="262"/>
    </location>
</feature>
<evidence type="ECO:0000256" key="6">
    <source>
        <dbReference type="ARBA" id="ARBA00023136"/>
    </source>
</evidence>
<keyword evidence="10" id="KW-1185">Reference proteome</keyword>
<comment type="subcellular location">
    <subcellularLocation>
        <location evidence="1">Cell membrane</location>
        <topology evidence="1">Multi-pass membrane protein</topology>
    </subcellularLocation>
</comment>
<keyword evidence="6 7" id="KW-0472">Membrane</keyword>
<dbReference type="PANTHER" id="PTHR30489:SF0">
    <property type="entry name" value="LIPOPROTEIN-RELEASING SYSTEM TRANSMEMBRANE PROTEIN LOLE"/>
    <property type="match status" value="1"/>
</dbReference>
<feature type="transmembrane region" description="Helical" evidence="7">
    <location>
        <begin position="358"/>
        <end position="379"/>
    </location>
</feature>
<dbReference type="InterPro" id="IPR003838">
    <property type="entry name" value="ABC3_permease_C"/>
</dbReference>
<dbReference type="GO" id="GO:0044874">
    <property type="term" value="P:lipoprotein localization to outer membrane"/>
    <property type="evidence" value="ECO:0007669"/>
    <property type="project" value="TreeGrafter"/>
</dbReference>
<evidence type="ECO:0000259" key="8">
    <source>
        <dbReference type="Pfam" id="PF02687"/>
    </source>
</evidence>
<evidence type="ECO:0000256" key="4">
    <source>
        <dbReference type="ARBA" id="ARBA00022692"/>
    </source>
</evidence>
<dbReference type="Pfam" id="PF02687">
    <property type="entry name" value="FtsX"/>
    <property type="match status" value="1"/>
</dbReference>
<evidence type="ECO:0000256" key="7">
    <source>
        <dbReference type="SAM" id="Phobius"/>
    </source>
</evidence>
<evidence type="ECO:0000256" key="5">
    <source>
        <dbReference type="ARBA" id="ARBA00022989"/>
    </source>
</evidence>
<dbReference type="RefSeq" id="WP_163046234.1">
    <property type="nucleotide sequence ID" value="NZ_JAAAMJ010000041.1"/>
</dbReference>
<dbReference type="InterPro" id="IPR051447">
    <property type="entry name" value="Lipoprotein-release_system"/>
</dbReference>
<organism evidence="9 10">
    <name type="scientific">Aurantimonas aggregata</name>
    <dbReference type="NCBI Taxonomy" id="2047720"/>
    <lineage>
        <taxon>Bacteria</taxon>
        <taxon>Pseudomonadati</taxon>
        <taxon>Pseudomonadota</taxon>
        <taxon>Alphaproteobacteria</taxon>
        <taxon>Hyphomicrobiales</taxon>
        <taxon>Aurantimonadaceae</taxon>
        <taxon>Aurantimonas</taxon>
    </lineage>
</organism>
<dbReference type="EMBL" id="JAAAMJ010000041">
    <property type="protein sequence ID" value="NDV89392.1"/>
    <property type="molecule type" value="Genomic_DNA"/>
</dbReference>
<feature type="transmembrane region" description="Helical" evidence="7">
    <location>
        <begin position="280"/>
        <end position="298"/>
    </location>
</feature>
<evidence type="ECO:0000313" key="10">
    <source>
        <dbReference type="Proteomes" id="UP000476332"/>
    </source>
</evidence>
<feature type="transmembrane region" description="Helical" evidence="7">
    <location>
        <begin position="138"/>
        <end position="160"/>
    </location>
</feature>
<evidence type="ECO:0000256" key="3">
    <source>
        <dbReference type="ARBA" id="ARBA00022475"/>
    </source>
</evidence>
<protein>
    <submittedName>
        <fullName evidence="9">FtsX-like permease family protein</fullName>
    </submittedName>
</protein>
<proteinExistence type="inferred from homology"/>
<keyword evidence="5 7" id="KW-1133">Transmembrane helix</keyword>
<comment type="similarity">
    <text evidence="2">Belongs to the ABC-4 integral membrane protein family. LolC/E subfamily.</text>
</comment>
<feature type="transmembrane region" description="Helical" evidence="7">
    <location>
        <begin position="234"/>
        <end position="259"/>
    </location>
</feature>
<evidence type="ECO:0000256" key="2">
    <source>
        <dbReference type="ARBA" id="ARBA00005236"/>
    </source>
</evidence>
<comment type="caution">
    <text evidence="9">The sequence shown here is derived from an EMBL/GenBank/DDBJ whole genome shotgun (WGS) entry which is preliminary data.</text>
</comment>
<keyword evidence="3" id="KW-1003">Cell membrane</keyword>
<evidence type="ECO:0000256" key="1">
    <source>
        <dbReference type="ARBA" id="ARBA00004651"/>
    </source>
</evidence>
<name>A0A6L9MNT7_9HYPH</name>
<sequence>MTPSLVGQRTSGPDTGAGAVFDQNALFLSRGALDAAGAAIGDTLTVSANGRTVALEIVGVLSGVAEGEAIGVIDIALAQWRFDRLGTLDRLDLKLGDRTAAEAAMAEILSDDVVLASDETQLAQGSALSRAYRVNLDMLALVALLTGGFLVFSAQSLSVARRLRAFALVRTLGLPKSGIIAVVALEGLVIGIVGALIGLGVGYALAAAALGWFGGDLGAGYFRGSDIGIVFQPFAASGFFALGVAAAMAGSILPARAASKAAPAAALKNSGDMIDPRARVPWKPAVILMGTGVVAALMPPVGGLPVFGFAGMALLLAGGVAGVPWLARQLLAPLVRRGSRSVPGLLGIRHVHGAPGEAAAALCGIVASTALMIAMATMVTSFRGAVDEWLGEVLSSDLYLRTEGIGGFDPDQQLRLASVPGVGRLEFSRQIPLTVAPDRPPVVLIARSIDAQSPDMSLVLIEESPSPVGSDIPVWVSEPAARLYDWDVGDAIRLPIGGGRSFGVAGIWRDYSRQQGAVVIRRVLAALHSGSAAS</sequence>
<keyword evidence="4 7" id="KW-0812">Transmembrane</keyword>
<dbReference type="Proteomes" id="UP000476332">
    <property type="component" value="Unassembled WGS sequence"/>
</dbReference>
<dbReference type="GO" id="GO:0098797">
    <property type="term" value="C:plasma membrane protein complex"/>
    <property type="evidence" value="ECO:0007669"/>
    <property type="project" value="TreeGrafter"/>
</dbReference>